<name>A0A645CHI3_9ZZZZ</name>
<proteinExistence type="predicted"/>
<gene>
    <name evidence="1" type="ORF">SDC9_123340</name>
</gene>
<comment type="caution">
    <text evidence="1">The sequence shown here is derived from an EMBL/GenBank/DDBJ whole genome shotgun (WGS) entry which is preliminary data.</text>
</comment>
<dbReference type="EMBL" id="VSSQ01027220">
    <property type="protein sequence ID" value="MPM76342.1"/>
    <property type="molecule type" value="Genomic_DNA"/>
</dbReference>
<reference evidence="1" key="1">
    <citation type="submission" date="2019-08" db="EMBL/GenBank/DDBJ databases">
        <authorList>
            <person name="Kucharzyk K."/>
            <person name="Murdoch R.W."/>
            <person name="Higgins S."/>
            <person name="Loffler F."/>
        </authorList>
    </citation>
    <scope>NUCLEOTIDE SEQUENCE</scope>
</reference>
<protein>
    <submittedName>
        <fullName evidence="1">Uncharacterized protein</fullName>
    </submittedName>
</protein>
<accession>A0A645CHI3</accession>
<evidence type="ECO:0000313" key="1">
    <source>
        <dbReference type="EMBL" id="MPM76342.1"/>
    </source>
</evidence>
<organism evidence="1">
    <name type="scientific">bioreactor metagenome</name>
    <dbReference type="NCBI Taxonomy" id="1076179"/>
    <lineage>
        <taxon>unclassified sequences</taxon>
        <taxon>metagenomes</taxon>
        <taxon>ecological metagenomes</taxon>
    </lineage>
</organism>
<dbReference type="AlphaFoldDB" id="A0A645CHI3"/>
<sequence>MEITKQNKLFGCKRVNILLHGSGYRFIDQYLRLAQDLFRIFTAAWSEQCFNTMVSYYLSGSDSSSALAGNSAVIKVVAFFCVCIIEKEIWSSPKGRAHT</sequence>